<gene>
    <name evidence="4" type="ordered locus">Htur_3827</name>
</gene>
<evidence type="ECO:0000259" key="2">
    <source>
        <dbReference type="Pfam" id="PF00501"/>
    </source>
</evidence>
<accession>D2RZZ0</accession>
<proteinExistence type="predicted"/>
<dbReference type="OrthoDB" id="193284at2157"/>
<sequence length="547" mass="61088">MQYNFDLGISDQATFVDSTSRFTVGDLLEKRARTDSDAVAVRESDRELTYAELDARVNRLANALLNRGYEPEESTFAILSENRSEFVEVMYASAKLGCLIGAQNWRLERTELVHCVETIDPDVVFVSSQHADKIEWMEDGDETDPEYVVFDDAPDEPESTVAYERLLESGASSTPLPSRRIDPEQGYVVMYTSGTTGLPKGAVLSHRAEFARAHQVILDYDLEKGDSYPSWAPMFHMGGIDWIVTTAVLGGTYYPIDGFDGERIVEVLQTAESPLSWLILFPGMLERLLDRLESASTDPADYQDIRSVGALLDLMNAERLAHITEILDAPAQNTYGSTEVGHATSGNKVPPGVEPTGSRLDKAESPFIQVKLVDEDGSRVERGESGELVVRGPTLCSGYLDNRDANRDEFEDGWFHTGDLVTWNQDGTYSYVNRRKYLIKSGGENIYPAEIETALLEHELVDDAIVVRTPDEKWGEVPRAVVGADDPDAVSKTELLELVREELANYKLPHYIQVVEPSEFPRSTTGKIVRETVEEWPLSDEDRVRNV</sequence>
<keyword evidence="4" id="KW-0436">Ligase</keyword>
<dbReference type="InterPro" id="IPR042099">
    <property type="entry name" value="ANL_N_sf"/>
</dbReference>
<geneLocation type="plasmid" evidence="4 5">
    <name>pHTUR01</name>
</geneLocation>
<dbReference type="RefSeq" id="WP_012944931.1">
    <property type="nucleotide sequence ID" value="NC_013744.1"/>
</dbReference>
<dbReference type="Gene3D" id="3.30.300.30">
    <property type="match status" value="1"/>
</dbReference>
<keyword evidence="4" id="KW-0614">Plasmid</keyword>
<dbReference type="InterPro" id="IPR025110">
    <property type="entry name" value="AMP-bd_C"/>
</dbReference>
<dbReference type="InterPro" id="IPR000873">
    <property type="entry name" value="AMP-dep_synth/lig_dom"/>
</dbReference>
<dbReference type="PANTHER" id="PTHR43767">
    <property type="entry name" value="LONG-CHAIN-FATTY-ACID--COA LIGASE"/>
    <property type="match status" value="1"/>
</dbReference>
<dbReference type="Proteomes" id="UP000001903">
    <property type="component" value="Plasmid pHTUR01"/>
</dbReference>
<feature type="domain" description="AMP-binding enzyme C-terminal" evidence="3">
    <location>
        <begin position="450"/>
        <end position="527"/>
    </location>
</feature>
<evidence type="ECO:0000259" key="3">
    <source>
        <dbReference type="Pfam" id="PF13193"/>
    </source>
</evidence>
<dbReference type="InterPro" id="IPR045851">
    <property type="entry name" value="AMP-bd_C_sf"/>
</dbReference>
<dbReference type="Gene3D" id="3.40.50.12780">
    <property type="entry name" value="N-terminal domain of ligase-like"/>
    <property type="match status" value="1"/>
</dbReference>
<dbReference type="KEGG" id="htu:Htur_3827"/>
<protein>
    <submittedName>
        <fullName evidence="4">AMP-dependent synthetase and ligase</fullName>
    </submittedName>
</protein>
<dbReference type="Pfam" id="PF00501">
    <property type="entry name" value="AMP-binding"/>
    <property type="match status" value="1"/>
</dbReference>
<evidence type="ECO:0000313" key="4">
    <source>
        <dbReference type="EMBL" id="ADB62687.1"/>
    </source>
</evidence>
<dbReference type="GeneID" id="8744455"/>
<keyword evidence="5" id="KW-1185">Reference proteome</keyword>
<feature type="region of interest" description="Disordered" evidence="1">
    <location>
        <begin position="340"/>
        <end position="360"/>
    </location>
</feature>
<name>D2RZZ0_HALTV</name>
<dbReference type="AlphaFoldDB" id="D2RZZ0"/>
<dbReference type="HOGENOM" id="CLU_000022_59_0_2"/>
<dbReference type="Pfam" id="PF13193">
    <property type="entry name" value="AMP-binding_C"/>
    <property type="match status" value="1"/>
</dbReference>
<dbReference type="PANTHER" id="PTHR43767:SF1">
    <property type="entry name" value="NONRIBOSOMAL PEPTIDE SYNTHASE PES1 (EUROFUNG)-RELATED"/>
    <property type="match status" value="1"/>
</dbReference>
<dbReference type="SUPFAM" id="SSF56801">
    <property type="entry name" value="Acetyl-CoA synthetase-like"/>
    <property type="match status" value="1"/>
</dbReference>
<dbReference type="InterPro" id="IPR050237">
    <property type="entry name" value="ATP-dep_AMP-bd_enzyme"/>
</dbReference>
<dbReference type="PROSITE" id="PS00455">
    <property type="entry name" value="AMP_BINDING"/>
    <property type="match status" value="1"/>
</dbReference>
<organism evidence="4 5">
    <name type="scientific">Haloterrigena turkmenica (strain ATCC 51198 / DSM 5511 / JCM 9101 / NCIMB 13204 / VKM B-1734 / 4k)</name>
    <name type="common">Halococcus turkmenicus</name>
    <dbReference type="NCBI Taxonomy" id="543526"/>
    <lineage>
        <taxon>Archaea</taxon>
        <taxon>Methanobacteriati</taxon>
        <taxon>Methanobacteriota</taxon>
        <taxon>Stenosarchaea group</taxon>
        <taxon>Halobacteria</taxon>
        <taxon>Halobacteriales</taxon>
        <taxon>Natrialbaceae</taxon>
        <taxon>Haloterrigena</taxon>
    </lineage>
</organism>
<evidence type="ECO:0000313" key="5">
    <source>
        <dbReference type="Proteomes" id="UP000001903"/>
    </source>
</evidence>
<evidence type="ECO:0000256" key="1">
    <source>
        <dbReference type="SAM" id="MobiDB-lite"/>
    </source>
</evidence>
<dbReference type="EMBL" id="CP001861">
    <property type="protein sequence ID" value="ADB62687.1"/>
    <property type="molecule type" value="Genomic_DNA"/>
</dbReference>
<feature type="domain" description="AMP-dependent synthetase/ligase" evidence="2">
    <location>
        <begin position="28"/>
        <end position="400"/>
    </location>
</feature>
<dbReference type="InterPro" id="IPR020845">
    <property type="entry name" value="AMP-binding_CS"/>
</dbReference>
<reference evidence="4 5" key="1">
    <citation type="journal article" date="2010" name="Stand. Genomic Sci.">
        <title>Complete genome sequence of Haloterrigena turkmenica type strain (4k).</title>
        <authorList>
            <person name="Saunders E."/>
            <person name="Tindall B.J."/>
            <person name="Fahnrich R."/>
            <person name="Lapidus A."/>
            <person name="Copeland A."/>
            <person name="Del Rio T.G."/>
            <person name="Lucas S."/>
            <person name="Chen F."/>
            <person name="Tice H."/>
            <person name="Cheng J.F."/>
            <person name="Han C."/>
            <person name="Detter J.C."/>
            <person name="Bruce D."/>
            <person name="Goodwin L."/>
            <person name="Chain P."/>
            <person name="Pitluck S."/>
            <person name="Pati A."/>
            <person name="Ivanova N."/>
            <person name="Mavromatis K."/>
            <person name="Chen A."/>
            <person name="Palaniappan K."/>
            <person name="Land M."/>
            <person name="Hauser L."/>
            <person name="Chang Y.J."/>
            <person name="Jeffries C.D."/>
            <person name="Brettin T."/>
            <person name="Rohde M."/>
            <person name="Goker M."/>
            <person name="Bristow J."/>
            <person name="Eisen J.A."/>
            <person name="Markowitz V."/>
            <person name="Hugenholtz P."/>
            <person name="Klenk H.P."/>
            <person name="Kyrpides N.C."/>
        </authorList>
    </citation>
    <scope>NUCLEOTIDE SEQUENCE [LARGE SCALE GENOMIC DNA]</scope>
    <source>
        <strain evidence="5">ATCC 51198 / DSM 5511 / JCM 9101 / NCIMB 13204 / VKM B-1734 / 4k</strain>
    </source>
</reference>
<dbReference type="GO" id="GO:0016878">
    <property type="term" value="F:acid-thiol ligase activity"/>
    <property type="evidence" value="ECO:0007669"/>
    <property type="project" value="UniProtKB-ARBA"/>
</dbReference>